<feature type="region of interest" description="Disordered" evidence="1">
    <location>
        <begin position="165"/>
        <end position="199"/>
    </location>
</feature>
<reference evidence="4" key="1">
    <citation type="submission" date="2015-10" db="EMBL/GenBank/DDBJ databases">
        <authorList>
            <person name="Regsiter A."/>
            <person name="william w."/>
        </authorList>
    </citation>
    <scope>NUCLEOTIDE SEQUENCE</scope>
    <source>
        <strain evidence="4">Montdore</strain>
    </source>
</reference>
<feature type="signal peptide" evidence="3">
    <location>
        <begin position="1"/>
        <end position="21"/>
    </location>
</feature>
<keyword evidence="2" id="KW-0472">Membrane</keyword>
<dbReference type="EMBL" id="LN890987">
    <property type="protein sequence ID" value="CUS12626.1"/>
    <property type="molecule type" value="Genomic_DNA"/>
</dbReference>
<evidence type="ECO:0000256" key="2">
    <source>
        <dbReference type="SAM" id="Phobius"/>
    </source>
</evidence>
<dbReference type="InterPro" id="IPR008972">
    <property type="entry name" value="Cupredoxin"/>
</dbReference>
<feature type="transmembrane region" description="Helical" evidence="2">
    <location>
        <begin position="207"/>
        <end position="229"/>
    </location>
</feature>
<dbReference type="PANTHER" id="PTHR34883">
    <property type="entry name" value="SERINE-RICH PROTEIN, PUTATIVE-RELATED-RELATED"/>
    <property type="match status" value="1"/>
</dbReference>
<keyword evidence="2" id="KW-1133">Transmembrane helix</keyword>
<organism evidence="4 5">
    <name type="scientific">Tuber aestivum</name>
    <name type="common">summer truffle</name>
    <dbReference type="NCBI Taxonomy" id="59557"/>
    <lineage>
        <taxon>Eukaryota</taxon>
        <taxon>Fungi</taxon>
        <taxon>Dikarya</taxon>
        <taxon>Ascomycota</taxon>
        <taxon>Pezizomycotina</taxon>
        <taxon>Pezizomycetes</taxon>
        <taxon>Pezizales</taxon>
        <taxon>Tuberaceae</taxon>
        <taxon>Tuber</taxon>
    </lineage>
</organism>
<dbReference type="SUPFAM" id="SSF49503">
    <property type="entry name" value="Cupredoxins"/>
    <property type="match status" value="1"/>
</dbReference>
<dbReference type="Proteomes" id="UP001412239">
    <property type="component" value="Unassembled WGS sequence"/>
</dbReference>
<evidence type="ECO:0000313" key="4">
    <source>
        <dbReference type="EMBL" id="CUS12626.1"/>
    </source>
</evidence>
<proteinExistence type="predicted"/>
<sequence>MLRRLLAGAAIAAFAWKEVAALPSPQDTGSSSGGNSTNYIVAVGKADHKFSPEVIIARPGDTVSFQFYPLNHSVVRMDPEYPCKPWEKIHKDGSTLWSGFQAMDTFIDPPPTFTIKINDTKPLWFYCSAPGSCINYQMVIGINPDNSTSPIAKVKSEAGKATFYLSPGEPWPAEGGDVPNPDGNSSSGGSTAPSDNDDGSVKLSPGAIAGIAIGGVIALALIGLLFFFVGRKKGTGEAKTGAQTASVSPQEAALMNSQTPVPEHPPVYQDGRYSFVPPVAPVSDNKATPGGTPMSENPYRVSELAASNYEPVEIYTAGSDETPARRND</sequence>
<evidence type="ECO:0000256" key="3">
    <source>
        <dbReference type="SAM" id="SignalP"/>
    </source>
</evidence>
<dbReference type="InterPro" id="IPR052953">
    <property type="entry name" value="Ser-rich/MCO-related"/>
</dbReference>
<feature type="chain" id="PRO_5012561664" description="Phytocyanin domain-containing protein" evidence="3">
    <location>
        <begin position="22"/>
        <end position="328"/>
    </location>
</feature>
<evidence type="ECO:0000256" key="1">
    <source>
        <dbReference type="SAM" id="MobiDB-lite"/>
    </source>
</evidence>
<keyword evidence="5" id="KW-1185">Reference proteome</keyword>
<keyword evidence="3" id="KW-0732">Signal</keyword>
<dbReference type="AlphaFoldDB" id="A0A292PYH6"/>
<name>A0A292PYH6_9PEZI</name>
<dbReference type="PANTHER" id="PTHR34883:SF8">
    <property type="entry name" value="EXTRACELLULAR SERINE-RICH PROTEIN (AFU_ORTHOLOGUE AFUA_6G00670)"/>
    <property type="match status" value="1"/>
</dbReference>
<accession>A0A292PYH6</accession>
<evidence type="ECO:0008006" key="6">
    <source>
        <dbReference type="Google" id="ProtNLM"/>
    </source>
</evidence>
<keyword evidence="2" id="KW-0812">Transmembrane</keyword>
<gene>
    <name evidence="4" type="ORF">GSTUAT00003238001</name>
</gene>
<dbReference type="CDD" id="cd00920">
    <property type="entry name" value="Cupredoxin"/>
    <property type="match status" value="1"/>
</dbReference>
<dbReference type="Gene3D" id="2.60.40.420">
    <property type="entry name" value="Cupredoxins - blue copper proteins"/>
    <property type="match status" value="1"/>
</dbReference>
<evidence type="ECO:0000313" key="5">
    <source>
        <dbReference type="Proteomes" id="UP001412239"/>
    </source>
</evidence>
<protein>
    <recommendedName>
        <fullName evidence="6">Phytocyanin domain-containing protein</fullName>
    </recommendedName>
</protein>